<evidence type="ECO:0000256" key="5">
    <source>
        <dbReference type="ARBA" id="ARBA00022490"/>
    </source>
</evidence>
<keyword evidence="4" id="KW-0813">Transport</keyword>
<evidence type="ECO:0000256" key="2">
    <source>
        <dbReference type="ARBA" id="ARBA00004496"/>
    </source>
</evidence>
<dbReference type="Proteomes" id="UP000002173">
    <property type="component" value="Unassembled WGS sequence"/>
</dbReference>
<keyword evidence="7" id="KW-0539">Nucleus</keyword>
<sequence length="1105" mass="125135">MDPKDLQQLELFCQSLYGGQPAQQNEAHEVLMPLLRDVQKIPLLRDILAQSTNLQALLFASSGLVTVITNNWSHVPDAQKIELREFLLNYIYNRGPEMLKCAPEVLGQFIHLYCRIVKLGWLEEVYNHPVVQHVGQFLAATTQHWIIGLSIYADLTQEMQPQMGKFVAKLRRGALNFKETVLPKIFSVTVHTLEQFHNGTARVGDAFEELRMLQQILQLCYNCLSFDFLATMPDDTSEEQSTVMIPQSWDVLRTDKVPRILFELYAQNWNKSVACAVLCLKCLVVVAALRKSFFNSEAEDLSHINSFMLGTMEIIRNKTGLANDECYHELCRLLGKINASNQLSQLLQSSAFPMWIEQLHGFTMEALKNWQYMPNSKHYLLGVWAHMVVPLAYMRGKVPTVLESNILQITLEFIQSRLTMAEIVVNARDDLDFDDPLEDDILRMEQADLFSRLCRCQYRAVCSRIIESFQALEKMPNTPNYAAVKEQKVAWLVLLAGAMLNGSSSLRLTGDESNITAVCLQTMNIELVGQVFLNMAATDATPNDNTKLEMSYLHFLTYFKKFFVSEHTKGSISGDCRERFSQVPGCPPGMDGAQYLLNRLVEKVFFNLQCRVSDENVVKKTLVFFGELSSGIDIVHYADRSPHLVVSARLILQCETLRFALVNHADQGFRFLHIPQYGRYRTIYYSILFKLLLLELSNDEENADSVPKFESFMEYHTRVIDQLWNLNPPMLASPECKQTIIGLMRDLKGICKSCVSVEAYQMFFNWIVNAPKQPGKSRIHLFKRIVDACWSDVDIMLPLVKCLAELLDNRGHRITFDKTSANGILLFKESSGIVMNYGVKLLQLIQQASPGSRLVTGNNETYKRIYKGAAACLQVLEHTLGGEYVNFGVFEIYGDATLDDVLRLAFQLCLSIPIEDLQAYSKSLHPVYSFLDISTKLFMPQLLSLSSDNVAHLINVCMDGLCSYEASTSLSSASALDNFVTHVYSERNSTVTGGTPHPARLFLESNIGCLRRAMIMIFNLLLSGDSNSAWSISRPLLGLILLNQAEFAQLPQTLAVNMSEEKQTKLQHCFVALMNGIDNTLSHQNKDTFTKNVYIFSQEARLSFV</sequence>
<dbReference type="eggNOG" id="KOG1410">
    <property type="taxonomic scope" value="Eukaryota"/>
</dbReference>
<dbReference type="InterPro" id="IPR044189">
    <property type="entry name" value="XPO4/7-like"/>
</dbReference>
<dbReference type="InterPro" id="IPR057947">
    <property type="entry name" value="TPR_XPO7/RBP17"/>
</dbReference>
<dbReference type="GO" id="GO:0031267">
    <property type="term" value="F:small GTPase binding"/>
    <property type="evidence" value="ECO:0007669"/>
    <property type="project" value="InterPro"/>
</dbReference>
<evidence type="ECO:0000259" key="9">
    <source>
        <dbReference type="Pfam" id="PF25795"/>
    </source>
</evidence>
<dbReference type="AlphaFoldDB" id="A7ATD1"/>
<dbReference type="Pfam" id="PF03810">
    <property type="entry name" value="IBN_N"/>
    <property type="match status" value="1"/>
</dbReference>
<proteinExistence type="inferred from homology"/>
<name>A7ATD1_BABBO</name>
<evidence type="ECO:0000313" key="11">
    <source>
        <dbReference type="Proteomes" id="UP000002173"/>
    </source>
</evidence>
<keyword evidence="11" id="KW-1185">Reference proteome</keyword>
<dbReference type="KEGG" id="bbo:BBOV_II002360"/>
<evidence type="ECO:0000256" key="7">
    <source>
        <dbReference type="ARBA" id="ARBA00023242"/>
    </source>
</evidence>
<dbReference type="GeneID" id="5477988"/>
<organism evidence="10 11">
    <name type="scientific">Babesia bovis</name>
    <dbReference type="NCBI Taxonomy" id="5865"/>
    <lineage>
        <taxon>Eukaryota</taxon>
        <taxon>Sar</taxon>
        <taxon>Alveolata</taxon>
        <taxon>Apicomplexa</taxon>
        <taxon>Aconoidasida</taxon>
        <taxon>Piroplasmida</taxon>
        <taxon>Babesiidae</taxon>
        <taxon>Babesia</taxon>
    </lineage>
</organism>
<dbReference type="InterPro" id="IPR016024">
    <property type="entry name" value="ARM-type_fold"/>
</dbReference>
<reference evidence="11" key="2">
    <citation type="journal article" date="2020" name="Data Brief">
        <title>Transcriptome dataset of Babesia bovis life stages within vertebrate and invertebrate hosts.</title>
        <authorList>
            <person name="Ueti M.W."/>
            <person name="Johnson W.C."/>
            <person name="Kappmeyer L.S."/>
            <person name="Herndon D.R."/>
            <person name="Mousel M.R."/>
            <person name="Reif K.E."/>
            <person name="Taus N.S."/>
            <person name="Ifeonu O.O."/>
            <person name="Silva J.C."/>
            <person name="Suarez C.E."/>
            <person name="Brayton K.A."/>
        </authorList>
    </citation>
    <scope>NUCLEOTIDE SEQUENCE [LARGE SCALE GENOMIC DNA]</scope>
</reference>
<feature type="domain" description="Importin N-terminal" evidence="8">
    <location>
        <begin position="43"/>
        <end position="92"/>
    </location>
</feature>
<keyword evidence="5" id="KW-0963">Cytoplasm</keyword>
<dbReference type="GO" id="GO:0005737">
    <property type="term" value="C:cytoplasm"/>
    <property type="evidence" value="ECO:0007669"/>
    <property type="project" value="UniProtKB-SubCell"/>
</dbReference>
<keyword evidence="6" id="KW-0653">Protein transport</keyword>
<gene>
    <name evidence="10" type="ORF">BBOV_II002360</name>
</gene>
<dbReference type="Gene3D" id="1.25.10.10">
    <property type="entry name" value="Leucine-rich Repeat Variant"/>
    <property type="match status" value="1"/>
</dbReference>
<reference evidence="11" key="3">
    <citation type="journal article" date="2021" name="Int. J. Parasitol.">
        <title>Comparative analysis of gene expression between Babesia bovis blood stages and kinetes allowed by improved genome annotation.</title>
        <authorList>
            <person name="Ueti M.W."/>
            <person name="Johnson W.C."/>
            <person name="Kappmeyer L.S."/>
            <person name="Herndon D.R."/>
            <person name="Mousel M.R."/>
            <person name="Reif K.E."/>
            <person name="Taus N.S."/>
            <person name="Ifeonu O.O."/>
            <person name="Silva J.C."/>
            <person name="Suarez C.E."/>
            <person name="Brayton K.A."/>
        </authorList>
    </citation>
    <scope>NUCLEOTIDE SEQUENCE [LARGE SCALE GENOMIC DNA]</scope>
</reference>
<comment type="similarity">
    <text evidence="3">Belongs to the exportin family.</text>
</comment>
<dbReference type="GO" id="GO:0005643">
    <property type="term" value="C:nuclear pore"/>
    <property type="evidence" value="ECO:0007669"/>
    <property type="project" value="TreeGrafter"/>
</dbReference>
<dbReference type="Pfam" id="PF25795">
    <property type="entry name" value="TPR_XPO7"/>
    <property type="match status" value="1"/>
</dbReference>
<dbReference type="RefSeq" id="XP_001609760.1">
    <property type="nucleotide sequence ID" value="XM_001609710.1"/>
</dbReference>
<dbReference type="PANTHER" id="PTHR12596">
    <property type="entry name" value="EXPORTIN 4,7-RELATED"/>
    <property type="match status" value="1"/>
</dbReference>
<dbReference type="STRING" id="5865.A7ATD1"/>
<dbReference type="SUPFAM" id="SSF48371">
    <property type="entry name" value="ARM repeat"/>
    <property type="match status" value="1"/>
</dbReference>
<dbReference type="GO" id="GO:0006611">
    <property type="term" value="P:protein export from nucleus"/>
    <property type="evidence" value="ECO:0007669"/>
    <property type="project" value="TreeGrafter"/>
</dbReference>
<comment type="subcellular location">
    <subcellularLocation>
        <location evidence="2">Cytoplasm</location>
    </subcellularLocation>
    <subcellularLocation>
        <location evidence="1">Nucleus</location>
    </subcellularLocation>
</comment>
<evidence type="ECO:0000256" key="3">
    <source>
        <dbReference type="ARBA" id="ARBA00009466"/>
    </source>
</evidence>
<dbReference type="OMA" id="DCFHELC"/>
<evidence type="ECO:0000259" key="8">
    <source>
        <dbReference type="Pfam" id="PF03810"/>
    </source>
</evidence>
<comment type="caution">
    <text evidence="10">The sequence shown here is derived from an EMBL/GenBank/DDBJ whole genome shotgun (WGS) entry which is preliminary data.</text>
</comment>
<evidence type="ECO:0000256" key="1">
    <source>
        <dbReference type="ARBA" id="ARBA00004123"/>
    </source>
</evidence>
<accession>A7ATD1</accession>
<dbReference type="EMBL" id="AAXT01000003">
    <property type="protein sequence ID" value="EDO06192.1"/>
    <property type="molecule type" value="Genomic_DNA"/>
</dbReference>
<dbReference type="InterPro" id="IPR011989">
    <property type="entry name" value="ARM-like"/>
</dbReference>
<dbReference type="FunCoup" id="A7ATD1">
    <property type="interactions" value="301"/>
</dbReference>
<dbReference type="GO" id="GO:0005049">
    <property type="term" value="F:nuclear export signal receptor activity"/>
    <property type="evidence" value="ECO:0007669"/>
    <property type="project" value="InterPro"/>
</dbReference>
<protein>
    <submittedName>
        <fullName evidence="10">Uncharacterized protein</fullName>
    </submittedName>
</protein>
<dbReference type="PANTHER" id="PTHR12596:SF2">
    <property type="entry name" value="EXPORTIN-7 ISOFORM X1"/>
    <property type="match status" value="1"/>
</dbReference>
<feature type="domain" description="Exportin-7/Ran-binding protein 17 TPR repeats" evidence="9">
    <location>
        <begin position="429"/>
        <end position="675"/>
    </location>
</feature>
<dbReference type="InterPro" id="IPR001494">
    <property type="entry name" value="Importin-beta_N"/>
</dbReference>
<evidence type="ECO:0000313" key="10">
    <source>
        <dbReference type="EMBL" id="EDO06192.1"/>
    </source>
</evidence>
<evidence type="ECO:0000256" key="4">
    <source>
        <dbReference type="ARBA" id="ARBA00022448"/>
    </source>
</evidence>
<dbReference type="InParanoid" id="A7ATD1"/>
<dbReference type="VEuPathDB" id="PiroplasmaDB:BBOV_II002360"/>
<evidence type="ECO:0000256" key="6">
    <source>
        <dbReference type="ARBA" id="ARBA00022927"/>
    </source>
</evidence>
<reference evidence="10 11" key="1">
    <citation type="journal article" date="2007" name="PLoS Pathog.">
        <title>Genome sequence of Babesia bovis and comparative analysis of apicomplexan hemoprotozoa.</title>
        <authorList>
            <person name="Brayton K.A."/>
            <person name="Lau A.O.T."/>
            <person name="Herndon D.R."/>
            <person name="Hannick L."/>
            <person name="Kappmeyer L.S."/>
            <person name="Berens S.J."/>
            <person name="Bidwell S.L."/>
            <person name="Brown W.C."/>
            <person name="Crabtree J."/>
            <person name="Fadrosh D."/>
            <person name="Feldblum T."/>
            <person name="Forberger H.A."/>
            <person name="Haas B.J."/>
            <person name="Howell J.M."/>
            <person name="Khouri H."/>
            <person name="Koo H."/>
            <person name="Mann D.J."/>
            <person name="Norimine J."/>
            <person name="Paulsen I.T."/>
            <person name="Radune D."/>
            <person name="Ren Q."/>
            <person name="Smith R.K. Jr."/>
            <person name="Suarez C.E."/>
            <person name="White O."/>
            <person name="Wortman J.R."/>
            <person name="Knowles D.P. Jr."/>
            <person name="McElwain T.F."/>
            <person name="Nene V.M."/>
        </authorList>
    </citation>
    <scope>NUCLEOTIDE SEQUENCE [LARGE SCALE GENOMIC DNA]</scope>
    <source>
        <strain evidence="10">T2Bo</strain>
    </source>
</reference>